<dbReference type="InterPro" id="IPR050371">
    <property type="entry name" value="Fungal_virulence_M36"/>
</dbReference>
<dbReference type="GO" id="GO:0008270">
    <property type="term" value="F:zinc ion binding"/>
    <property type="evidence" value="ECO:0007669"/>
    <property type="project" value="InterPro"/>
</dbReference>
<evidence type="ECO:0000256" key="1">
    <source>
        <dbReference type="ARBA" id="ARBA00001947"/>
    </source>
</evidence>
<evidence type="ECO:0000256" key="2">
    <source>
        <dbReference type="ARBA" id="ARBA00004613"/>
    </source>
</evidence>
<keyword evidence="10" id="KW-0865">Zymogen</keyword>
<dbReference type="InterPro" id="IPR045828">
    <property type="entry name" value="PKD_Bacteroidetes"/>
</dbReference>
<dbReference type="GO" id="GO:0006508">
    <property type="term" value="P:proteolysis"/>
    <property type="evidence" value="ECO:0007669"/>
    <property type="project" value="UniProtKB-KW"/>
</dbReference>
<sequence>MLWDMTWEIILSDNQIQPTIYTTPASLTAMRGNIAALKIVTEGLRLQPCSPSFVQSRDAILQADQLLFGGRYRCAIGRAFARRGLGAYASTGSSSNDRFVTEDFTPIGGSTLSSPITLTACTGTVLAYTATSSTPGVAFSWTRALTTGISNASATASSATINETLVNTTNLPVTVQYKFFLSPDICGGVAPQIVNVLVNPAVLPTIGSYVVCQQAAIPLGEGLVVSTTTSNTVNGQLTTFSPTYVRGSGDNITVYIPDWKVYYQAFTFTVPVSGTQTFNIVAASLTDGYNDTYLSLYQTAFNPASPATNFLRGDDDSGPGLLSSLTHSLTQGTTYVLVVSTYDEGVTGGFTLQASTPVFSSGLPSWFAAPTGGLALATGTVFNPVGLTGAGIPNTATPGTTTFYVSRPDQAACRRATTFSVLTTAPPVASSTTITSGNSLTISATGCSGTGAVLKWYRTVDNVGVSMPISPTITTNYYARCERTNGTKVCLSDNSQNVVVTVIVPTSFDSVRSGNWNIPATWNCNCIPNTTLPVQIMDTHTVTVPNAYKGQAKEIHFIGTGKLNLEGSGGLNILR</sequence>
<evidence type="ECO:0000256" key="7">
    <source>
        <dbReference type="ARBA" id="ARBA00022801"/>
    </source>
</evidence>
<dbReference type="GO" id="GO:0005615">
    <property type="term" value="C:extracellular space"/>
    <property type="evidence" value="ECO:0007669"/>
    <property type="project" value="InterPro"/>
</dbReference>
<dbReference type="InterPro" id="IPR001842">
    <property type="entry name" value="Peptidase_M36"/>
</dbReference>
<dbReference type="Proteomes" id="UP000219452">
    <property type="component" value="Unassembled WGS sequence"/>
</dbReference>
<keyword evidence="9" id="KW-0482">Metalloprotease</keyword>
<evidence type="ECO:0000256" key="9">
    <source>
        <dbReference type="ARBA" id="ARBA00023049"/>
    </source>
</evidence>
<evidence type="ECO:0000256" key="6">
    <source>
        <dbReference type="ARBA" id="ARBA00022723"/>
    </source>
</evidence>
<keyword evidence="13" id="KW-1185">Reference proteome</keyword>
<evidence type="ECO:0000313" key="13">
    <source>
        <dbReference type="Proteomes" id="UP000219452"/>
    </source>
</evidence>
<keyword evidence="6" id="KW-0479">Metal-binding</keyword>
<proteinExistence type="inferred from homology"/>
<dbReference type="EMBL" id="OCNH01000001">
    <property type="protein sequence ID" value="SOD82144.1"/>
    <property type="molecule type" value="Genomic_DNA"/>
</dbReference>
<gene>
    <name evidence="12" type="ORF">SAMN06269250_2035</name>
</gene>
<keyword evidence="8" id="KW-0862">Zinc</keyword>
<comment type="cofactor">
    <cofactor evidence="1">
        <name>Zn(2+)</name>
        <dbReference type="ChEBI" id="CHEBI:29105"/>
    </cofactor>
</comment>
<dbReference type="Pfam" id="PF19406">
    <property type="entry name" value="PKD_5"/>
    <property type="match status" value="1"/>
</dbReference>
<dbReference type="GO" id="GO:0004222">
    <property type="term" value="F:metalloendopeptidase activity"/>
    <property type="evidence" value="ECO:0007669"/>
    <property type="project" value="InterPro"/>
</dbReference>
<keyword evidence="4" id="KW-0964">Secreted</keyword>
<dbReference type="Pfam" id="PF02128">
    <property type="entry name" value="Peptidase_M36"/>
    <property type="match status" value="1"/>
</dbReference>
<evidence type="ECO:0000256" key="8">
    <source>
        <dbReference type="ARBA" id="ARBA00022833"/>
    </source>
</evidence>
<dbReference type="AlphaFoldDB" id="A0A286FH65"/>
<evidence type="ECO:0000256" key="4">
    <source>
        <dbReference type="ARBA" id="ARBA00022525"/>
    </source>
</evidence>
<name>A0A286FH65_9BACT</name>
<accession>A0A286FH65</accession>
<comment type="similarity">
    <text evidence="3">Belongs to the peptidase M36 family.</text>
</comment>
<dbReference type="PANTHER" id="PTHR33478">
    <property type="entry name" value="EXTRACELLULAR METALLOPROTEINASE MEP"/>
    <property type="match status" value="1"/>
</dbReference>
<dbReference type="Gene3D" id="1.10.390.10">
    <property type="entry name" value="Neutral Protease Domain 2"/>
    <property type="match status" value="1"/>
</dbReference>
<dbReference type="SUPFAM" id="SSF55486">
    <property type="entry name" value="Metalloproteases ('zincins'), catalytic domain"/>
    <property type="match status" value="1"/>
</dbReference>
<evidence type="ECO:0000256" key="10">
    <source>
        <dbReference type="ARBA" id="ARBA00023145"/>
    </source>
</evidence>
<evidence type="ECO:0000256" key="3">
    <source>
        <dbReference type="ARBA" id="ARBA00006006"/>
    </source>
</evidence>
<keyword evidence="7" id="KW-0378">Hydrolase</keyword>
<dbReference type="InterPro" id="IPR027268">
    <property type="entry name" value="Peptidase_M4/M1_CTD_sf"/>
</dbReference>
<comment type="subcellular location">
    <subcellularLocation>
        <location evidence="2">Secreted</location>
    </subcellularLocation>
</comment>
<protein>
    <submittedName>
        <fullName evidence="12">Fungalysin metallopeptidase (M36)</fullName>
    </submittedName>
</protein>
<reference evidence="13" key="1">
    <citation type="submission" date="2017-09" db="EMBL/GenBank/DDBJ databases">
        <authorList>
            <person name="Varghese N."/>
            <person name="Submissions S."/>
        </authorList>
    </citation>
    <scope>NUCLEOTIDE SEQUENCE [LARGE SCALE GENOMIC DNA]</scope>
    <source>
        <strain evidence="13">DSM 29961</strain>
    </source>
</reference>
<evidence type="ECO:0000259" key="11">
    <source>
        <dbReference type="Pfam" id="PF19406"/>
    </source>
</evidence>
<keyword evidence="5" id="KW-0645">Protease</keyword>
<evidence type="ECO:0000256" key="5">
    <source>
        <dbReference type="ARBA" id="ARBA00022670"/>
    </source>
</evidence>
<feature type="domain" description="PKD-like" evidence="11">
    <location>
        <begin position="119"/>
        <end position="200"/>
    </location>
</feature>
<organism evidence="12 13">
    <name type="scientific">Spirosoma fluviale</name>
    <dbReference type="NCBI Taxonomy" id="1597977"/>
    <lineage>
        <taxon>Bacteria</taxon>
        <taxon>Pseudomonadati</taxon>
        <taxon>Bacteroidota</taxon>
        <taxon>Cytophagia</taxon>
        <taxon>Cytophagales</taxon>
        <taxon>Cytophagaceae</taxon>
        <taxon>Spirosoma</taxon>
    </lineage>
</organism>
<evidence type="ECO:0000313" key="12">
    <source>
        <dbReference type="EMBL" id="SOD82144.1"/>
    </source>
</evidence>
<dbReference type="PANTHER" id="PTHR33478:SF1">
    <property type="entry name" value="EXTRACELLULAR METALLOPROTEINASE MEP"/>
    <property type="match status" value="1"/>
</dbReference>